<feature type="region of interest" description="Disordered" evidence="1">
    <location>
        <begin position="195"/>
        <end position="215"/>
    </location>
</feature>
<feature type="non-terminal residue" evidence="2">
    <location>
        <position position="215"/>
    </location>
</feature>
<reference evidence="2" key="1">
    <citation type="submission" date="2018-05" db="EMBL/GenBank/DDBJ databases">
        <authorList>
            <person name="Lanie J.A."/>
            <person name="Ng W.-L."/>
            <person name="Kazmierczak K.M."/>
            <person name="Andrzejewski T.M."/>
            <person name="Davidsen T.M."/>
            <person name="Wayne K.J."/>
            <person name="Tettelin H."/>
            <person name="Glass J.I."/>
            <person name="Rusch D."/>
            <person name="Podicherti R."/>
            <person name="Tsui H.-C.T."/>
            <person name="Winkler M.E."/>
        </authorList>
    </citation>
    <scope>NUCLEOTIDE SEQUENCE</scope>
</reference>
<organism evidence="2">
    <name type="scientific">marine metagenome</name>
    <dbReference type="NCBI Taxonomy" id="408172"/>
    <lineage>
        <taxon>unclassified sequences</taxon>
        <taxon>metagenomes</taxon>
        <taxon>ecological metagenomes</taxon>
    </lineage>
</organism>
<dbReference type="EMBL" id="UINC01171282">
    <property type="protein sequence ID" value="SVD75770.1"/>
    <property type="molecule type" value="Genomic_DNA"/>
</dbReference>
<name>A0A382XY17_9ZZZZ</name>
<evidence type="ECO:0000256" key="1">
    <source>
        <dbReference type="SAM" id="MobiDB-lite"/>
    </source>
</evidence>
<evidence type="ECO:0000313" key="2">
    <source>
        <dbReference type="EMBL" id="SVD75770.1"/>
    </source>
</evidence>
<accession>A0A382XY17</accession>
<sequence>MKTKRLMRSFLKVAMTAFLVFFTGSAFAIENSTSIVSPYWQVDSGSYSFIAVSHSSLSGMNSQIGIKVTALDHSTDGEYGTAQSFTINSGATRRIFIVPTSHTTLNPTSLTDSDVTFIRGTNNYSYGSIRVQPIANPISHKYLERDPSNTSAGTANGNGEGFRDATMLTYWGSIVVEAQTTGFAMEFIGDMNDSSSSSINGKHCQDADLKSATAQ</sequence>
<protein>
    <submittedName>
        <fullName evidence="2">Uncharacterized protein</fullName>
    </submittedName>
</protein>
<gene>
    <name evidence="2" type="ORF">METZ01_LOCUS428624</name>
</gene>
<dbReference type="AlphaFoldDB" id="A0A382XY17"/>
<proteinExistence type="predicted"/>